<dbReference type="PANTHER" id="PTHR28259:SF1">
    <property type="entry name" value="FLUORIDE EXPORT PROTEIN 1-RELATED"/>
    <property type="match status" value="1"/>
</dbReference>
<comment type="caution">
    <text evidence="10">The sequence shown here is derived from an EMBL/GenBank/DDBJ whole genome shotgun (WGS) entry which is preliminary data.</text>
</comment>
<keyword evidence="4 9" id="KW-0812">Transmembrane</keyword>
<protein>
    <submittedName>
        <fullName evidence="10">8166_t:CDS:1</fullName>
    </submittedName>
</protein>
<feature type="transmembrane region" description="Helical" evidence="9">
    <location>
        <begin position="380"/>
        <end position="401"/>
    </location>
</feature>
<evidence type="ECO:0000313" key="11">
    <source>
        <dbReference type="Proteomes" id="UP000789831"/>
    </source>
</evidence>
<feature type="transmembrane region" description="Helical" evidence="9">
    <location>
        <begin position="286"/>
        <end position="303"/>
    </location>
</feature>
<dbReference type="InterPro" id="IPR003691">
    <property type="entry name" value="FluC"/>
</dbReference>
<evidence type="ECO:0000256" key="4">
    <source>
        <dbReference type="ARBA" id="ARBA00022692"/>
    </source>
</evidence>
<proteinExistence type="inferred from homology"/>
<keyword evidence="6 9" id="KW-0472">Membrane</keyword>
<feature type="transmembrane region" description="Helical" evidence="9">
    <location>
        <begin position="257"/>
        <end position="280"/>
    </location>
</feature>
<name>A0A9N9CAQ5_9GLOM</name>
<gene>
    <name evidence="10" type="ORF">AGERDE_LOCUS8889</name>
</gene>
<dbReference type="GO" id="GO:0005886">
    <property type="term" value="C:plasma membrane"/>
    <property type="evidence" value="ECO:0007669"/>
    <property type="project" value="UniProtKB-SubCell"/>
</dbReference>
<dbReference type="EMBL" id="CAJVPL010002028">
    <property type="protein sequence ID" value="CAG8596786.1"/>
    <property type="molecule type" value="Genomic_DNA"/>
</dbReference>
<evidence type="ECO:0000256" key="2">
    <source>
        <dbReference type="ARBA" id="ARBA00004651"/>
    </source>
</evidence>
<comment type="function">
    <text evidence="1">Fluoride channel required for the rapid expulsion of cytoplasmic fluoride.</text>
</comment>
<evidence type="ECO:0000256" key="9">
    <source>
        <dbReference type="SAM" id="Phobius"/>
    </source>
</evidence>
<evidence type="ECO:0000256" key="7">
    <source>
        <dbReference type="ARBA" id="ARBA00035120"/>
    </source>
</evidence>
<feature type="transmembrane region" description="Helical" evidence="9">
    <location>
        <begin position="347"/>
        <end position="368"/>
    </location>
</feature>
<comment type="catalytic activity">
    <reaction evidence="8">
        <text>fluoride(in) = fluoride(out)</text>
        <dbReference type="Rhea" id="RHEA:76159"/>
        <dbReference type="ChEBI" id="CHEBI:17051"/>
    </reaction>
    <physiologicalReaction direction="left-to-right" evidence="8">
        <dbReference type="Rhea" id="RHEA:76160"/>
    </physiologicalReaction>
</comment>
<keyword evidence="5 9" id="KW-1133">Transmembrane helix</keyword>
<feature type="transmembrane region" description="Helical" evidence="9">
    <location>
        <begin position="315"/>
        <end position="335"/>
    </location>
</feature>
<evidence type="ECO:0000256" key="5">
    <source>
        <dbReference type="ARBA" id="ARBA00022989"/>
    </source>
</evidence>
<evidence type="ECO:0000256" key="6">
    <source>
        <dbReference type="ARBA" id="ARBA00023136"/>
    </source>
</evidence>
<keyword evidence="3" id="KW-1003">Cell membrane</keyword>
<dbReference type="Pfam" id="PF02537">
    <property type="entry name" value="CRCB"/>
    <property type="match status" value="2"/>
</dbReference>
<comment type="similarity">
    <text evidence="7">Belongs to the fluoride channel Fluc/FEX (TC 1.A.43) family.</text>
</comment>
<organism evidence="10 11">
    <name type="scientific">Ambispora gerdemannii</name>
    <dbReference type="NCBI Taxonomy" id="144530"/>
    <lineage>
        <taxon>Eukaryota</taxon>
        <taxon>Fungi</taxon>
        <taxon>Fungi incertae sedis</taxon>
        <taxon>Mucoromycota</taxon>
        <taxon>Glomeromycotina</taxon>
        <taxon>Glomeromycetes</taxon>
        <taxon>Archaeosporales</taxon>
        <taxon>Ambisporaceae</taxon>
        <taxon>Ambispora</taxon>
    </lineage>
</organism>
<dbReference type="OrthoDB" id="409792at2759"/>
<comment type="subcellular location">
    <subcellularLocation>
        <location evidence="2">Cell membrane</location>
        <topology evidence="2">Multi-pass membrane protein</topology>
    </subcellularLocation>
</comment>
<dbReference type="PANTHER" id="PTHR28259">
    <property type="entry name" value="FLUORIDE EXPORT PROTEIN 1-RELATED"/>
    <property type="match status" value="1"/>
</dbReference>
<dbReference type="Proteomes" id="UP000789831">
    <property type="component" value="Unassembled WGS sequence"/>
</dbReference>
<accession>A0A9N9CAQ5</accession>
<reference evidence="10" key="1">
    <citation type="submission" date="2021-06" db="EMBL/GenBank/DDBJ databases">
        <authorList>
            <person name="Kallberg Y."/>
            <person name="Tangrot J."/>
            <person name="Rosling A."/>
        </authorList>
    </citation>
    <scope>NUCLEOTIDE SEQUENCE</scope>
    <source>
        <strain evidence="10">MT106</strain>
    </source>
</reference>
<evidence type="ECO:0000313" key="10">
    <source>
        <dbReference type="EMBL" id="CAG8596786.1"/>
    </source>
</evidence>
<evidence type="ECO:0000256" key="8">
    <source>
        <dbReference type="ARBA" id="ARBA00035585"/>
    </source>
</evidence>
<dbReference type="AlphaFoldDB" id="A0A9N9CAQ5"/>
<feature type="transmembrane region" description="Helical" evidence="9">
    <location>
        <begin position="89"/>
        <end position="111"/>
    </location>
</feature>
<evidence type="ECO:0000256" key="3">
    <source>
        <dbReference type="ARBA" id="ARBA00022475"/>
    </source>
</evidence>
<evidence type="ECO:0000256" key="1">
    <source>
        <dbReference type="ARBA" id="ARBA00002598"/>
    </source>
</evidence>
<dbReference type="GO" id="GO:1903425">
    <property type="term" value="F:fluoride transmembrane transporter activity"/>
    <property type="evidence" value="ECO:0007669"/>
    <property type="project" value="TreeGrafter"/>
</dbReference>
<sequence>MANLKAADQFAYLCSSEQKLSDGEKEFEVTLTFSGDSRNSDIAQPSHHTGARVTIPSANLLEITVEDEGDNSKVAKSVNHTISERKAPVIGLLIITSMLGVLIRIWLTYLITYPGTPVFPLLGPQFLGCNMLSIDGAIGYYPISSLDLAKIVSYNNIDKKGLTTGLCGSITTFSSWNVAIIQSLLNYRGLQHGAIDNPISALSHFAITLGMSVSGLKFGENLADFFVPTKSKQNKTENTKIVYTITPAKFNLNRLNLVDWICVILGLGSLIAVIMISAFWHHYRQILLATVFAPFGTLIRWQLARLNMVTLSFPLGTYAANISGTFILALLFMLGNGEMSSILGCDLISAISVGFCGIGCLTTVSTFAAEITTLSNQNAYRYAIISMITAQLSMLLVIGIYDWTIKLEPTCG</sequence>
<keyword evidence="11" id="KW-1185">Reference proteome</keyword>